<dbReference type="GO" id="GO:0008081">
    <property type="term" value="F:phosphoric diester hydrolase activity"/>
    <property type="evidence" value="ECO:0007669"/>
    <property type="project" value="InterPro"/>
</dbReference>
<comment type="caution">
    <text evidence="2">The sequence shown here is derived from an EMBL/GenBank/DDBJ whole genome shotgun (WGS) entry which is preliminary data.</text>
</comment>
<gene>
    <name evidence="2" type="ORF">HRJ53_14010</name>
</gene>
<sequence length="220" mass="24724">MSESYRPLLLGHRGARAVRAIPENTLESFDRALADGCDGFEFDVRLTADGVAVVCHGRRYQGLGVRGASAGQLGNLPQLEQVLSRYQDRAFLDVELKVFGLEQITLELLRRYPPQRGFVVSSFLPGVLLALRKENRRVPLGLICQTRAELLRWKELAVEFVIPHQMLAKALLLRELKRAGKRILVWTVNKPAYMLRFRDLGVDGIISDETALLCRAIGTE</sequence>
<evidence type="ECO:0000313" key="3">
    <source>
        <dbReference type="Proteomes" id="UP000567293"/>
    </source>
</evidence>
<dbReference type="Proteomes" id="UP000567293">
    <property type="component" value="Unassembled WGS sequence"/>
</dbReference>
<dbReference type="CDD" id="cd08556">
    <property type="entry name" value="GDPD"/>
    <property type="match status" value="1"/>
</dbReference>
<organism evidence="2 3">
    <name type="scientific">Candidatus Acidiferrum panamense</name>
    <dbReference type="NCBI Taxonomy" id="2741543"/>
    <lineage>
        <taxon>Bacteria</taxon>
        <taxon>Pseudomonadati</taxon>
        <taxon>Acidobacteriota</taxon>
        <taxon>Terriglobia</taxon>
        <taxon>Candidatus Acidiferrales</taxon>
        <taxon>Candidatus Acidiferrum</taxon>
    </lineage>
</organism>
<dbReference type="SUPFAM" id="SSF51695">
    <property type="entry name" value="PLC-like phosphodiesterases"/>
    <property type="match status" value="1"/>
</dbReference>
<dbReference type="AlphaFoldDB" id="A0A7V8SXK5"/>
<dbReference type="PROSITE" id="PS50007">
    <property type="entry name" value="PIPLC_X_DOMAIN"/>
    <property type="match status" value="1"/>
</dbReference>
<name>A0A7V8SXK5_9BACT</name>
<dbReference type="PANTHER" id="PTHR46211:SF1">
    <property type="entry name" value="GLYCEROPHOSPHODIESTER PHOSPHODIESTERASE, CYTOPLASMIC"/>
    <property type="match status" value="1"/>
</dbReference>
<keyword evidence="3" id="KW-1185">Reference proteome</keyword>
<dbReference type="InterPro" id="IPR030395">
    <property type="entry name" value="GP_PDE_dom"/>
</dbReference>
<proteinExistence type="predicted"/>
<dbReference type="EMBL" id="JACDQQ010001355">
    <property type="protein sequence ID" value="MBA0086098.1"/>
    <property type="molecule type" value="Genomic_DNA"/>
</dbReference>
<protein>
    <submittedName>
        <fullName evidence="2">Glycerophosphodiester phosphodiesterase</fullName>
    </submittedName>
</protein>
<accession>A0A7V8SXK5</accession>
<evidence type="ECO:0000313" key="2">
    <source>
        <dbReference type="EMBL" id="MBA0086098.1"/>
    </source>
</evidence>
<dbReference type="PANTHER" id="PTHR46211">
    <property type="entry name" value="GLYCEROPHOSPHORYL DIESTER PHOSPHODIESTERASE"/>
    <property type="match status" value="1"/>
</dbReference>
<dbReference type="Pfam" id="PF03009">
    <property type="entry name" value="GDPD"/>
    <property type="match status" value="2"/>
</dbReference>
<dbReference type="PROSITE" id="PS51704">
    <property type="entry name" value="GP_PDE"/>
    <property type="match status" value="1"/>
</dbReference>
<dbReference type="InterPro" id="IPR017946">
    <property type="entry name" value="PLC-like_Pdiesterase_TIM-brl"/>
</dbReference>
<feature type="domain" description="GP-PDE" evidence="1">
    <location>
        <begin position="7"/>
        <end position="217"/>
    </location>
</feature>
<dbReference type="GO" id="GO:0006629">
    <property type="term" value="P:lipid metabolic process"/>
    <property type="evidence" value="ECO:0007669"/>
    <property type="project" value="InterPro"/>
</dbReference>
<evidence type="ECO:0000259" key="1">
    <source>
        <dbReference type="PROSITE" id="PS51704"/>
    </source>
</evidence>
<dbReference type="Gene3D" id="3.20.20.190">
    <property type="entry name" value="Phosphatidylinositol (PI) phosphodiesterase"/>
    <property type="match status" value="1"/>
</dbReference>
<reference evidence="2" key="1">
    <citation type="submission" date="2020-06" db="EMBL/GenBank/DDBJ databases">
        <title>Legume-microbial interactions unlock mineral nutrients during tropical forest succession.</title>
        <authorList>
            <person name="Epihov D.Z."/>
        </authorList>
    </citation>
    <scope>NUCLEOTIDE SEQUENCE [LARGE SCALE GENOMIC DNA]</scope>
    <source>
        <strain evidence="2">Pan2503</strain>
    </source>
</reference>
<feature type="non-terminal residue" evidence="2">
    <location>
        <position position="220"/>
    </location>
</feature>